<dbReference type="EMBL" id="FXUO01000002">
    <property type="protein sequence ID" value="SMP91070.1"/>
    <property type="molecule type" value="Genomic_DNA"/>
</dbReference>
<name>A0ABY1R0R6_9FLAO</name>
<reference evidence="1 2" key="1">
    <citation type="submission" date="2017-05" db="EMBL/GenBank/DDBJ databases">
        <authorList>
            <person name="Varghese N."/>
            <person name="Submissions S."/>
        </authorList>
    </citation>
    <scope>NUCLEOTIDE SEQUENCE [LARGE SCALE GENOMIC DNA]</scope>
    <source>
        <strain evidence="1 2">DSM 18015</strain>
    </source>
</reference>
<evidence type="ECO:0000313" key="1">
    <source>
        <dbReference type="EMBL" id="SMP91070.1"/>
    </source>
</evidence>
<keyword evidence="2" id="KW-1185">Reference proteome</keyword>
<evidence type="ECO:0008006" key="3">
    <source>
        <dbReference type="Google" id="ProtNLM"/>
    </source>
</evidence>
<sequence>MKTIIITTSLILSGIFLKAQQIDLARNAQFIKSMDEINNGKAVLKYSDIQGNPFYKKGFSEARIGDTGNSFPVRYNIYKDSFELLHNNDIYTLPKESSFSKFVFTATNEKFILENDNNGFAGYFLVLADGKNKLLKKIAVKFSPEVPAPNTMVSGIPAKFETLKPVYFIKTDDNLIKLTKKSDDLINALQADRKETVKDFIKTNKIKLAEESDLIKLVNFLNK</sequence>
<proteinExistence type="predicted"/>
<organism evidence="1 2">
    <name type="scientific">Epilithonimonas pallida</name>
    <dbReference type="NCBI Taxonomy" id="373671"/>
    <lineage>
        <taxon>Bacteria</taxon>
        <taxon>Pseudomonadati</taxon>
        <taxon>Bacteroidota</taxon>
        <taxon>Flavobacteriia</taxon>
        <taxon>Flavobacteriales</taxon>
        <taxon>Weeksellaceae</taxon>
        <taxon>Chryseobacterium group</taxon>
        <taxon>Epilithonimonas</taxon>
    </lineage>
</organism>
<comment type="caution">
    <text evidence="1">The sequence shown here is derived from an EMBL/GenBank/DDBJ whole genome shotgun (WGS) entry which is preliminary data.</text>
</comment>
<evidence type="ECO:0000313" key="2">
    <source>
        <dbReference type="Proteomes" id="UP001158050"/>
    </source>
</evidence>
<gene>
    <name evidence="1" type="ORF">SAMN05421679_102569</name>
</gene>
<dbReference type="RefSeq" id="WP_283416041.1">
    <property type="nucleotide sequence ID" value="NZ_FXUO01000002.1"/>
</dbReference>
<dbReference type="Proteomes" id="UP001158050">
    <property type="component" value="Unassembled WGS sequence"/>
</dbReference>
<accession>A0ABY1R0R6</accession>
<protein>
    <recommendedName>
        <fullName evidence="3">GLPGLI family protein</fullName>
    </recommendedName>
</protein>